<proteinExistence type="predicted"/>
<evidence type="ECO:0000313" key="1">
    <source>
        <dbReference type="EMBL" id="VDS06621.1"/>
    </source>
</evidence>
<dbReference type="EMBL" id="UZWD01000058">
    <property type="protein sequence ID" value="VDS06621.1"/>
    <property type="molecule type" value="Genomic_DNA"/>
</dbReference>
<dbReference type="RefSeq" id="WP_126152136.1">
    <property type="nucleotide sequence ID" value="NZ_JBHTMH010000001.1"/>
</dbReference>
<name>A0A3S4CGH1_9HYPH</name>
<protein>
    <recommendedName>
        <fullName evidence="3">DUF1217 domain-containing protein</fullName>
    </recommendedName>
</protein>
<sequence>MVAISSTPNFAYMNYASTYGAAVTSTSSNTASVAKSHQESTSASASATNVTLSDAARAALADRSFADVVADARGKLAKLLEEAGRTSPIKNQQLAVDLSSLDNRELYAISSDKSFTEDERAAAGLEMQRRLEAALAGPAAIARVIGDYTGLYKAAAAHLDGLGPEEKASADWKAGRDAVTEGLKQLQTKPGNLPAAGEHDPVSIYLKLADSGGTGAGQSMENLSSNARTTLDRLYADAKAAGRVPSFSRSSSSAQFIDLSNFSSRSLSSMVLDTDGRFSNEEVRAAQTALRQKSSATMMAGLQNATKSGDPTAFSQNVIAAFSSLSPEERQAAGWSDKMYQAALDSYSTTSKLMQMINQSGSGANGSLAGLMGAR</sequence>
<evidence type="ECO:0008006" key="3">
    <source>
        <dbReference type="Google" id="ProtNLM"/>
    </source>
</evidence>
<gene>
    <name evidence="1" type="ORF">DEVEQU_03785</name>
</gene>
<accession>A0A3S4CGH1</accession>
<dbReference type="OrthoDB" id="7180789at2"/>
<organism evidence="1 2">
    <name type="scientific">Devosia equisanguinis</name>
    <dbReference type="NCBI Taxonomy" id="2490941"/>
    <lineage>
        <taxon>Bacteria</taxon>
        <taxon>Pseudomonadati</taxon>
        <taxon>Pseudomonadota</taxon>
        <taxon>Alphaproteobacteria</taxon>
        <taxon>Hyphomicrobiales</taxon>
        <taxon>Devosiaceae</taxon>
        <taxon>Devosia</taxon>
    </lineage>
</organism>
<dbReference type="Proteomes" id="UP000268844">
    <property type="component" value="Unassembled WGS sequence"/>
</dbReference>
<evidence type="ECO:0000313" key="2">
    <source>
        <dbReference type="Proteomes" id="UP000268844"/>
    </source>
</evidence>
<keyword evidence="2" id="KW-1185">Reference proteome</keyword>
<reference evidence="1 2" key="1">
    <citation type="submission" date="2018-12" db="EMBL/GenBank/DDBJ databases">
        <authorList>
            <person name="Criscuolo A."/>
        </authorList>
    </citation>
    <scope>NUCLEOTIDE SEQUENCE [LARGE SCALE GENOMIC DNA]</scope>
    <source>
        <strain evidence="1">ACIP1116281</strain>
    </source>
</reference>
<dbReference type="AlphaFoldDB" id="A0A3S4CGH1"/>